<proteinExistence type="predicted"/>
<keyword evidence="2" id="KW-0255">Endonuclease</keyword>
<accession>A0A6M3ISN5</accession>
<sequence>MPYKDLEKSKKYHKEYCQELWLRKKTLKKNGYVNCKLCDNKMFENKFYCNDCFTKICNEHKPWHKGKKCPAIGSAKLGDKNPMWKGGITSKSRQLKNSPEWKNWRYKVFKRDNFICQDCNQKGKKLHPHHIFEKSKYPNFIFKVWNGRTLCSKCHKKTYYKEEKYREDLFAKFPNSVKIPMLKVMDNAELNLSLLAINV</sequence>
<feature type="domain" description="HNH nuclease" evidence="1">
    <location>
        <begin position="103"/>
        <end position="156"/>
    </location>
</feature>
<evidence type="ECO:0000313" key="2">
    <source>
        <dbReference type="EMBL" id="QJA60117.1"/>
    </source>
</evidence>
<protein>
    <submittedName>
        <fullName evidence="2">Putative HNH endonuclease</fullName>
    </submittedName>
</protein>
<keyword evidence="2" id="KW-0378">Hydrolase</keyword>
<reference evidence="2" key="1">
    <citation type="submission" date="2020-03" db="EMBL/GenBank/DDBJ databases">
        <title>The deep terrestrial virosphere.</title>
        <authorList>
            <person name="Holmfeldt K."/>
            <person name="Nilsson E."/>
            <person name="Simone D."/>
            <person name="Lopez-Fernandez M."/>
            <person name="Wu X."/>
            <person name="de Brujin I."/>
            <person name="Lundin D."/>
            <person name="Andersson A."/>
            <person name="Bertilsson S."/>
            <person name="Dopson M."/>
        </authorList>
    </citation>
    <scope>NUCLEOTIDE SEQUENCE</scope>
    <source>
        <strain evidence="2">MM415B01183</strain>
    </source>
</reference>
<dbReference type="SMART" id="SM00507">
    <property type="entry name" value="HNHc"/>
    <property type="match status" value="1"/>
</dbReference>
<dbReference type="EMBL" id="MT141396">
    <property type="protein sequence ID" value="QJA60117.1"/>
    <property type="molecule type" value="Genomic_DNA"/>
</dbReference>
<gene>
    <name evidence="2" type="ORF">MM415B01183_0011</name>
</gene>
<dbReference type="GO" id="GO:0004519">
    <property type="term" value="F:endonuclease activity"/>
    <property type="evidence" value="ECO:0007669"/>
    <property type="project" value="UniProtKB-KW"/>
</dbReference>
<evidence type="ECO:0000259" key="1">
    <source>
        <dbReference type="SMART" id="SM00507"/>
    </source>
</evidence>
<dbReference type="AlphaFoldDB" id="A0A6M3ISN5"/>
<organism evidence="2">
    <name type="scientific">viral metagenome</name>
    <dbReference type="NCBI Taxonomy" id="1070528"/>
    <lineage>
        <taxon>unclassified sequences</taxon>
        <taxon>metagenomes</taxon>
        <taxon>organismal metagenomes</taxon>
    </lineage>
</organism>
<keyword evidence="2" id="KW-0540">Nuclease</keyword>
<dbReference type="InterPro" id="IPR003615">
    <property type="entry name" value="HNH_nuc"/>
</dbReference>
<name>A0A6M3ISN5_9ZZZZ</name>